<feature type="transmembrane region" description="Helical" evidence="5">
    <location>
        <begin position="406"/>
        <end position="423"/>
    </location>
</feature>
<gene>
    <name evidence="6" type="ORF">TcWFU_002654</name>
</gene>
<evidence type="ECO:0000256" key="1">
    <source>
        <dbReference type="ARBA" id="ARBA00022737"/>
    </source>
</evidence>
<keyword evidence="5" id="KW-0472">Membrane</keyword>
<evidence type="ECO:0000256" key="4">
    <source>
        <dbReference type="SAM" id="MobiDB-lite"/>
    </source>
</evidence>
<feature type="region of interest" description="Disordered" evidence="4">
    <location>
        <begin position="178"/>
        <end position="199"/>
    </location>
</feature>
<organism evidence="6 7">
    <name type="scientific">Taenia crassiceps</name>
    <dbReference type="NCBI Taxonomy" id="6207"/>
    <lineage>
        <taxon>Eukaryota</taxon>
        <taxon>Metazoa</taxon>
        <taxon>Spiralia</taxon>
        <taxon>Lophotrochozoa</taxon>
        <taxon>Platyhelminthes</taxon>
        <taxon>Cestoda</taxon>
        <taxon>Eucestoda</taxon>
        <taxon>Cyclophyllidea</taxon>
        <taxon>Taeniidae</taxon>
        <taxon>Taenia</taxon>
    </lineage>
</organism>
<evidence type="ECO:0000256" key="5">
    <source>
        <dbReference type="SAM" id="Phobius"/>
    </source>
</evidence>
<dbReference type="InterPro" id="IPR036770">
    <property type="entry name" value="Ankyrin_rpt-contain_sf"/>
</dbReference>
<protein>
    <submittedName>
        <fullName evidence="6">Ankyrin-2</fullName>
    </submittedName>
</protein>
<dbReference type="PRINTS" id="PR01415">
    <property type="entry name" value="ANKYRIN"/>
</dbReference>
<dbReference type="PROSITE" id="PS50088">
    <property type="entry name" value="ANK_REPEAT"/>
    <property type="match status" value="4"/>
</dbReference>
<comment type="caution">
    <text evidence="6">The sequence shown here is derived from an EMBL/GenBank/DDBJ whole genome shotgun (WGS) entry which is preliminary data.</text>
</comment>
<dbReference type="PANTHER" id="PTHR24171">
    <property type="entry name" value="ANKYRIN REPEAT DOMAIN-CONTAINING PROTEIN 39-RELATED"/>
    <property type="match status" value="1"/>
</dbReference>
<dbReference type="Pfam" id="PF12796">
    <property type="entry name" value="Ank_2"/>
    <property type="match status" value="2"/>
</dbReference>
<feature type="repeat" description="ANK" evidence="3">
    <location>
        <begin position="268"/>
        <end position="300"/>
    </location>
</feature>
<feature type="repeat" description="ANK" evidence="3">
    <location>
        <begin position="235"/>
        <end position="267"/>
    </location>
</feature>
<evidence type="ECO:0000313" key="7">
    <source>
        <dbReference type="Proteomes" id="UP001651158"/>
    </source>
</evidence>
<feature type="compositionally biased region" description="Acidic residues" evidence="4">
    <location>
        <begin position="335"/>
        <end position="352"/>
    </location>
</feature>
<name>A0ABR4Q2K3_9CEST</name>
<dbReference type="EMBL" id="JAKROA010000015">
    <property type="protein sequence ID" value="KAL5103859.1"/>
    <property type="molecule type" value="Genomic_DNA"/>
</dbReference>
<feature type="repeat" description="ANK" evidence="3">
    <location>
        <begin position="72"/>
        <end position="104"/>
    </location>
</feature>
<dbReference type="PANTHER" id="PTHR24171:SF10">
    <property type="entry name" value="ANKYRIN REPEAT DOMAIN-CONTAINING PROTEIN 29-LIKE"/>
    <property type="match status" value="1"/>
</dbReference>
<dbReference type="Pfam" id="PF00023">
    <property type="entry name" value="Ank"/>
    <property type="match status" value="1"/>
</dbReference>
<evidence type="ECO:0000256" key="2">
    <source>
        <dbReference type="ARBA" id="ARBA00023043"/>
    </source>
</evidence>
<dbReference type="Gene3D" id="1.25.40.20">
    <property type="entry name" value="Ankyrin repeat-containing domain"/>
    <property type="match status" value="2"/>
</dbReference>
<keyword evidence="7" id="KW-1185">Reference proteome</keyword>
<sequence>MGQDQSRQEKFFDACSYGREWLVKEMIAEGIDVNWKSNIHDCCPIHAASQGKPDIVRLLIQAQCVVDARDINGNTALHHAAMSGHVECVKVLLEAGASVNVSNNQFWTPLTNAAYWNQPEVIKLLLERGADPFWKNKDGRNPLHELCRSKSEKKDDLVICLRLLVSRMRELEVVSDSEKTKAVTQNGHSDPAASGETGKMQHRQVMMLTDWVPLKPGDSSLELRSSPTNAWDSEADFTPLIFASYHGNCSLVRTLLEMGADINAVDKNGWTSLHWAAQQNRVDVTCILLRNGANRRAKDCHGHMPYEVTTHPEMSEALRPDAFYPQIESNGAVSTDEEDASASESSSSEEADNSGRRAGTMPSYHYLRRLNYNNRRNRQQNHLRSPLSPTVEAPAKINSSLNAQSHWTTIVITLYLFLFYYLFSFSYDALFDNDAHALPPFLLPSLLYLHSPHPLCNVATLPPCLCSCPCVSHRKQNRSTKN</sequence>
<dbReference type="SUPFAM" id="SSF48403">
    <property type="entry name" value="Ankyrin repeat"/>
    <property type="match status" value="2"/>
</dbReference>
<dbReference type="Proteomes" id="UP001651158">
    <property type="component" value="Unassembled WGS sequence"/>
</dbReference>
<keyword evidence="1" id="KW-0677">Repeat</keyword>
<accession>A0ABR4Q2K3</accession>
<evidence type="ECO:0000256" key="3">
    <source>
        <dbReference type="PROSITE-ProRule" id="PRU00023"/>
    </source>
</evidence>
<dbReference type="PROSITE" id="PS50297">
    <property type="entry name" value="ANK_REP_REGION"/>
    <property type="match status" value="4"/>
</dbReference>
<proteinExistence type="predicted"/>
<keyword evidence="2 3" id="KW-0040">ANK repeat</keyword>
<keyword evidence="5" id="KW-0812">Transmembrane</keyword>
<feature type="region of interest" description="Disordered" evidence="4">
    <location>
        <begin position="332"/>
        <end position="360"/>
    </location>
</feature>
<reference evidence="6 7" key="1">
    <citation type="journal article" date="2022" name="Front. Cell. Infect. Microbiol.">
        <title>The Genomes of Two Strains of Taenia crassiceps the Animal Model for the Study of Human Cysticercosis.</title>
        <authorList>
            <person name="Bobes R.J."/>
            <person name="Estrada K."/>
            <person name="Rios-Valencia D.G."/>
            <person name="Calderon-Gallegos A."/>
            <person name="de la Torre P."/>
            <person name="Carrero J.C."/>
            <person name="Sanchez-Flores A."/>
            <person name="Laclette J.P."/>
        </authorList>
    </citation>
    <scope>NUCLEOTIDE SEQUENCE [LARGE SCALE GENOMIC DNA]</scope>
    <source>
        <strain evidence="6">WFUcys</strain>
    </source>
</reference>
<dbReference type="InterPro" id="IPR002110">
    <property type="entry name" value="Ankyrin_rpt"/>
</dbReference>
<evidence type="ECO:0000313" key="6">
    <source>
        <dbReference type="EMBL" id="KAL5103859.1"/>
    </source>
</evidence>
<feature type="repeat" description="ANK" evidence="3">
    <location>
        <begin position="105"/>
        <end position="137"/>
    </location>
</feature>
<keyword evidence="5" id="KW-1133">Transmembrane helix</keyword>
<dbReference type="SMART" id="SM00248">
    <property type="entry name" value="ANK"/>
    <property type="match status" value="6"/>
</dbReference>